<evidence type="ECO:0000313" key="4">
    <source>
        <dbReference type="EMBL" id="MBB4080228.1"/>
    </source>
</evidence>
<dbReference type="AlphaFoldDB" id="A0A840EE44"/>
<comment type="caution">
    <text evidence="4">The sequence shown here is derived from an EMBL/GenBank/DDBJ whole genome shotgun (WGS) entry which is preliminary data.</text>
</comment>
<feature type="domain" description="GFO/IDH/MocA-like oxidoreductase" evidence="3">
    <location>
        <begin position="130"/>
        <end position="252"/>
    </location>
</feature>
<dbReference type="EMBL" id="JACIFF010000007">
    <property type="protein sequence ID" value="MBB4080228.1"/>
    <property type="molecule type" value="Genomic_DNA"/>
</dbReference>
<dbReference type="GO" id="GO:0016491">
    <property type="term" value="F:oxidoreductase activity"/>
    <property type="evidence" value="ECO:0007669"/>
    <property type="project" value="UniProtKB-KW"/>
</dbReference>
<dbReference type="InterPro" id="IPR055170">
    <property type="entry name" value="GFO_IDH_MocA-like_dom"/>
</dbReference>
<name>A0A840EE44_9BACT</name>
<dbReference type="InterPro" id="IPR000683">
    <property type="entry name" value="Gfo/Idh/MocA-like_OxRdtase_N"/>
</dbReference>
<evidence type="ECO:0000256" key="1">
    <source>
        <dbReference type="ARBA" id="ARBA00023002"/>
    </source>
</evidence>
<sequence>MSTNNKVGIIGCGHISDTHIKSWQKAKHSTPYAVFDISREAAEAKAAKYGIPEVYTDIEEIITACDVLDVCTPPQTHFDIVMKIIASGKHLIVEKPLVTDIDQWEKIKAALKDSPSKISVLHNLKYSLAIQQAKAVVDSGRIGKLLRINRYFLTHPNSDRMLVGNSHWSHKLPGGRWYETMPHELYITHFFAGWSELTNVVVHHGETALPGAPAEEVLFTLQNEGVLSTYHYSSNCEMNKRYIEIIGSKGMITIDVLGDMLFVDDSIDSKRRRAVGIIWMDSLKRVFAGVKDRVHYFRNKSRGVSPHTRIILQFDEYLQGLAPSPTPLEEIDFVVTFSERVGKAIDKKLLSTVEK</sequence>
<proteinExistence type="predicted"/>
<organism evidence="4 5">
    <name type="scientific">Neolewinella aquimaris</name>
    <dbReference type="NCBI Taxonomy" id="1835722"/>
    <lineage>
        <taxon>Bacteria</taxon>
        <taxon>Pseudomonadati</taxon>
        <taxon>Bacteroidota</taxon>
        <taxon>Saprospiria</taxon>
        <taxon>Saprospirales</taxon>
        <taxon>Lewinellaceae</taxon>
        <taxon>Neolewinella</taxon>
    </lineage>
</organism>
<keyword evidence="1" id="KW-0560">Oxidoreductase</keyword>
<dbReference type="Pfam" id="PF01408">
    <property type="entry name" value="GFO_IDH_MocA"/>
    <property type="match status" value="1"/>
</dbReference>
<dbReference type="Pfam" id="PF22725">
    <property type="entry name" value="GFO_IDH_MocA_C3"/>
    <property type="match status" value="1"/>
</dbReference>
<dbReference type="InterPro" id="IPR036291">
    <property type="entry name" value="NAD(P)-bd_dom_sf"/>
</dbReference>
<dbReference type="PANTHER" id="PTHR43818:SF11">
    <property type="entry name" value="BCDNA.GH03377"/>
    <property type="match status" value="1"/>
</dbReference>
<evidence type="ECO:0000259" key="2">
    <source>
        <dbReference type="Pfam" id="PF01408"/>
    </source>
</evidence>
<dbReference type="Gene3D" id="3.30.360.10">
    <property type="entry name" value="Dihydrodipicolinate Reductase, domain 2"/>
    <property type="match status" value="1"/>
</dbReference>
<dbReference type="PANTHER" id="PTHR43818">
    <property type="entry name" value="BCDNA.GH03377"/>
    <property type="match status" value="1"/>
</dbReference>
<dbReference type="SUPFAM" id="SSF51735">
    <property type="entry name" value="NAD(P)-binding Rossmann-fold domains"/>
    <property type="match status" value="1"/>
</dbReference>
<dbReference type="RefSeq" id="WP_183496463.1">
    <property type="nucleotide sequence ID" value="NZ_JACIFF010000007.1"/>
</dbReference>
<evidence type="ECO:0000259" key="3">
    <source>
        <dbReference type="Pfam" id="PF22725"/>
    </source>
</evidence>
<keyword evidence="5" id="KW-1185">Reference proteome</keyword>
<dbReference type="SUPFAM" id="SSF55347">
    <property type="entry name" value="Glyceraldehyde-3-phosphate dehydrogenase-like, C-terminal domain"/>
    <property type="match status" value="1"/>
</dbReference>
<dbReference type="GO" id="GO:0000166">
    <property type="term" value="F:nucleotide binding"/>
    <property type="evidence" value="ECO:0007669"/>
    <property type="project" value="InterPro"/>
</dbReference>
<accession>A0A840EE44</accession>
<feature type="domain" description="Gfo/Idh/MocA-like oxidoreductase N-terminal" evidence="2">
    <location>
        <begin position="6"/>
        <end position="121"/>
    </location>
</feature>
<dbReference type="InterPro" id="IPR050463">
    <property type="entry name" value="Gfo/Idh/MocA_oxidrdct_glycsds"/>
</dbReference>
<dbReference type="Proteomes" id="UP000576209">
    <property type="component" value="Unassembled WGS sequence"/>
</dbReference>
<gene>
    <name evidence="4" type="ORF">GGR28_002858</name>
</gene>
<protein>
    <submittedName>
        <fullName evidence="4">Putative dehydrogenase</fullName>
    </submittedName>
</protein>
<evidence type="ECO:0000313" key="5">
    <source>
        <dbReference type="Proteomes" id="UP000576209"/>
    </source>
</evidence>
<dbReference type="Gene3D" id="3.40.50.720">
    <property type="entry name" value="NAD(P)-binding Rossmann-like Domain"/>
    <property type="match status" value="1"/>
</dbReference>
<reference evidence="4 5" key="1">
    <citation type="submission" date="2020-08" db="EMBL/GenBank/DDBJ databases">
        <title>Genomic Encyclopedia of Type Strains, Phase IV (KMG-IV): sequencing the most valuable type-strain genomes for metagenomic binning, comparative biology and taxonomic classification.</title>
        <authorList>
            <person name="Goeker M."/>
        </authorList>
    </citation>
    <scope>NUCLEOTIDE SEQUENCE [LARGE SCALE GENOMIC DNA]</scope>
    <source>
        <strain evidence="4 5">DSM 105137</strain>
    </source>
</reference>